<dbReference type="Gene3D" id="3.30.1370.10">
    <property type="entry name" value="K Homology domain, type 1"/>
    <property type="match status" value="1"/>
</dbReference>
<proteinExistence type="predicted"/>
<dbReference type="PANTHER" id="PTHR21321:SF1">
    <property type="entry name" value="EXOSOME COMPLEX COMPONENT RRP40"/>
    <property type="match status" value="1"/>
</dbReference>
<comment type="caution">
    <text evidence="7">The sequence shown here is derived from an EMBL/GenBank/DDBJ whole genome shotgun (WGS) entry which is preliminary data.</text>
</comment>
<sequence length="240" mass="26052">MDSSILLPGDILPKELLPTSANKALKLGPGLRHLPPSTIKATVAGTVTKDNKKNAVWMEYNGGRYVPQPNDLVIATIARSAGEYYNCTITSHAPPALLHQLAFEGASKKTRPQLHSNDLIYARVLSASKHADVELECFNTNTGKGEGLGPLKGGCIWDVSCQFARRLMMGKRGGLVVLNELSEKVAFEVAVGRNGRVWVSAANGDVRVPIIVGRALQECDEKNLDEKAQRECVRRLLKGI</sequence>
<dbReference type="GO" id="GO:0071035">
    <property type="term" value="P:nuclear polyadenylation-dependent rRNA catabolic process"/>
    <property type="evidence" value="ECO:0007669"/>
    <property type="project" value="TreeGrafter"/>
</dbReference>
<dbReference type="InterPro" id="IPR004088">
    <property type="entry name" value="KH_dom_type_1"/>
</dbReference>
<feature type="domain" description="Exosome complex exonuclease Rrp40 N-terminal" evidence="6">
    <location>
        <begin position="25"/>
        <end position="64"/>
    </location>
</feature>
<feature type="domain" description="K Homology" evidence="5">
    <location>
        <begin position="154"/>
        <end position="203"/>
    </location>
</feature>
<keyword evidence="7" id="KW-0540">Nuclease</keyword>
<dbReference type="EMBL" id="SNSC02000033">
    <property type="protein sequence ID" value="TID12816.1"/>
    <property type="molecule type" value="Genomic_DNA"/>
</dbReference>
<dbReference type="GO" id="GO:0000467">
    <property type="term" value="P:exonucleolytic trimming to generate mature 3'-end of 5.8S rRNA from tricistronic rRNA transcript (SSU-rRNA, 5.8S rRNA, LSU-rRNA)"/>
    <property type="evidence" value="ECO:0007669"/>
    <property type="project" value="TreeGrafter"/>
</dbReference>
<dbReference type="GO" id="GO:0000177">
    <property type="term" value="C:cytoplasmic exosome (RNase complex)"/>
    <property type="evidence" value="ECO:0007669"/>
    <property type="project" value="TreeGrafter"/>
</dbReference>
<dbReference type="FunFam" id="2.40.50.100:FF:000073">
    <property type="entry name" value="Putative Exosome complex component RRP40"/>
    <property type="match status" value="1"/>
</dbReference>
<dbReference type="InterPro" id="IPR041054">
    <property type="entry name" value="Rrp40_N_euk"/>
</dbReference>
<dbReference type="GO" id="GO:0004527">
    <property type="term" value="F:exonuclease activity"/>
    <property type="evidence" value="ECO:0007669"/>
    <property type="project" value="UniProtKB-KW"/>
</dbReference>
<dbReference type="GO" id="GO:0003723">
    <property type="term" value="F:RNA binding"/>
    <property type="evidence" value="ECO:0007669"/>
    <property type="project" value="UniProtKB-KW"/>
</dbReference>
<keyword evidence="2" id="KW-0963">Cytoplasm</keyword>
<dbReference type="GO" id="GO:0000176">
    <property type="term" value="C:nuclear exosome (RNase complex)"/>
    <property type="evidence" value="ECO:0007669"/>
    <property type="project" value="TreeGrafter"/>
</dbReference>
<dbReference type="Pfam" id="PF15985">
    <property type="entry name" value="KH_6"/>
    <property type="match status" value="1"/>
</dbReference>
<dbReference type="SUPFAM" id="SSF50249">
    <property type="entry name" value="Nucleic acid-binding proteins"/>
    <property type="match status" value="1"/>
</dbReference>
<dbReference type="AlphaFoldDB" id="A0A4Z1NJS2"/>
<accession>A0A4Z1NJS2</accession>
<dbReference type="Proteomes" id="UP000298493">
    <property type="component" value="Unassembled WGS sequence"/>
</dbReference>
<dbReference type="PANTHER" id="PTHR21321">
    <property type="entry name" value="PNAS-3 RELATED"/>
    <property type="match status" value="1"/>
</dbReference>
<dbReference type="Pfam" id="PF21262">
    <property type="entry name" value="RRP40_S1"/>
    <property type="match status" value="1"/>
</dbReference>
<dbReference type="GO" id="GO:0034475">
    <property type="term" value="P:U4 snRNA 3'-end processing"/>
    <property type="evidence" value="ECO:0007669"/>
    <property type="project" value="TreeGrafter"/>
</dbReference>
<evidence type="ECO:0000256" key="3">
    <source>
        <dbReference type="ARBA" id="ARBA00022835"/>
    </source>
</evidence>
<keyword evidence="7" id="KW-0269">Exonuclease</keyword>
<dbReference type="GO" id="GO:0071051">
    <property type="term" value="P:poly(A)-dependent snoRNA 3'-end processing"/>
    <property type="evidence" value="ECO:0007669"/>
    <property type="project" value="TreeGrafter"/>
</dbReference>
<evidence type="ECO:0000256" key="4">
    <source>
        <dbReference type="ARBA" id="ARBA00022884"/>
    </source>
</evidence>
<dbReference type="GO" id="GO:0071034">
    <property type="term" value="P:CUT catabolic process"/>
    <property type="evidence" value="ECO:0007669"/>
    <property type="project" value="TreeGrafter"/>
</dbReference>
<evidence type="ECO:0000259" key="5">
    <source>
        <dbReference type="Pfam" id="PF15985"/>
    </source>
</evidence>
<dbReference type="InterPro" id="IPR012340">
    <property type="entry name" value="NA-bd_OB-fold"/>
</dbReference>
<name>A0A4Z1NJS2_9PEZI</name>
<keyword evidence="4" id="KW-0694">RNA-binding</keyword>
<organism evidence="7 8">
    <name type="scientific">Venturia nashicola</name>
    <dbReference type="NCBI Taxonomy" id="86259"/>
    <lineage>
        <taxon>Eukaryota</taxon>
        <taxon>Fungi</taxon>
        <taxon>Dikarya</taxon>
        <taxon>Ascomycota</taxon>
        <taxon>Pezizomycotina</taxon>
        <taxon>Dothideomycetes</taxon>
        <taxon>Pleosporomycetidae</taxon>
        <taxon>Venturiales</taxon>
        <taxon>Venturiaceae</taxon>
        <taxon>Venturia</taxon>
    </lineage>
</organism>
<evidence type="ECO:0000259" key="6">
    <source>
        <dbReference type="Pfam" id="PF18311"/>
    </source>
</evidence>
<dbReference type="SUPFAM" id="SSF54791">
    <property type="entry name" value="Eukaryotic type KH-domain (KH-domain type I)"/>
    <property type="match status" value="1"/>
</dbReference>
<evidence type="ECO:0000256" key="2">
    <source>
        <dbReference type="ARBA" id="ARBA00022490"/>
    </source>
</evidence>
<dbReference type="GO" id="GO:0071038">
    <property type="term" value="P:TRAMP-dependent tRNA surveillance pathway"/>
    <property type="evidence" value="ECO:0007669"/>
    <property type="project" value="TreeGrafter"/>
</dbReference>
<gene>
    <name evidence="7" type="ORF">E6O75_ATG09981</name>
</gene>
<evidence type="ECO:0000313" key="8">
    <source>
        <dbReference type="Proteomes" id="UP000298493"/>
    </source>
</evidence>
<protein>
    <submittedName>
        <fullName evidence="7">Putative exosome complex exonuclease rrp40 protein</fullName>
    </submittedName>
</protein>
<keyword evidence="8" id="KW-1185">Reference proteome</keyword>
<dbReference type="STRING" id="86259.A0A4Z1NJS2"/>
<dbReference type="Gene3D" id="2.40.50.100">
    <property type="match status" value="1"/>
</dbReference>
<dbReference type="Gene3D" id="2.40.50.140">
    <property type="entry name" value="Nucleic acid-binding proteins"/>
    <property type="match status" value="1"/>
</dbReference>
<dbReference type="FunFam" id="2.40.50.140:FF:000127">
    <property type="entry name" value="Exosome complex component RRP40"/>
    <property type="match status" value="1"/>
</dbReference>
<dbReference type="InterPro" id="IPR026699">
    <property type="entry name" value="Exosome_RNA_bind1/RRP40/RRP4"/>
</dbReference>
<keyword evidence="3" id="KW-0271">Exosome</keyword>
<keyword evidence="7" id="KW-0378">Hydrolase</keyword>
<comment type="subcellular location">
    <subcellularLocation>
        <location evidence="1">Nucleus</location>
    </subcellularLocation>
</comment>
<dbReference type="InterPro" id="IPR036612">
    <property type="entry name" value="KH_dom_type_1_sf"/>
</dbReference>
<dbReference type="Pfam" id="PF18311">
    <property type="entry name" value="Rrp40_N"/>
    <property type="match status" value="1"/>
</dbReference>
<evidence type="ECO:0000256" key="1">
    <source>
        <dbReference type="ARBA" id="ARBA00004123"/>
    </source>
</evidence>
<reference evidence="7 8" key="1">
    <citation type="submission" date="2019-04" db="EMBL/GenBank/DDBJ databases">
        <title>High contiguity whole genome sequence and gene annotation resource for two Venturia nashicola isolates.</title>
        <authorList>
            <person name="Prokchorchik M."/>
            <person name="Won K."/>
            <person name="Lee Y."/>
            <person name="Choi E.D."/>
            <person name="Segonzac C."/>
            <person name="Sohn K.H."/>
        </authorList>
    </citation>
    <scope>NUCLEOTIDE SEQUENCE [LARGE SCALE GENOMIC DNA]</scope>
    <source>
        <strain evidence="7 8">PRI2</strain>
    </source>
</reference>
<evidence type="ECO:0000313" key="7">
    <source>
        <dbReference type="EMBL" id="TID12816.1"/>
    </source>
</evidence>